<evidence type="ECO:0000313" key="1">
    <source>
        <dbReference type="EMBL" id="UUI69246.1"/>
    </source>
</evidence>
<dbReference type="EMBL" id="CP101990">
    <property type="protein sequence ID" value="UUI69246.1"/>
    <property type="molecule type" value="Genomic_DNA"/>
</dbReference>
<name>A0ABY5KJJ0_9ACTN</name>
<keyword evidence="2" id="KW-1185">Reference proteome</keyword>
<evidence type="ECO:0000313" key="2">
    <source>
        <dbReference type="Proteomes" id="UP001315860"/>
    </source>
</evidence>
<sequence length="141" mass="15382">MVTRSVAEKMGLRPGWTAHFIGAPPGVPETMGLPHLEFVDHLDGPVDYLHLFVTSQEQMRAEFPSLVPHLAPQGKLWLSWPKGGGLGSDLSLPRVIAIGYDAGLVESTCLSIDSTWSALRFTRPKPGQEYRNSYGTVPGRA</sequence>
<protein>
    <recommendedName>
        <fullName evidence="3">DUF3052 domain-containing protein</fullName>
    </recommendedName>
</protein>
<reference evidence="1 2" key="1">
    <citation type="submission" date="2022-07" db="EMBL/GenBank/DDBJ databases">
        <title>Novel species in genus Aeromicrobium.</title>
        <authorList>
            <person name="Ye L."/>
        </authorList>
    </citation>
    <scope>NUCLEOTIDE SEQUENCE [LARGE SCALE GENOMIC DNA]</scope>
    <source>
        <strain evidence="2">zg-Y50</strain>
    </source>
</reference>
<accession>A0ABY5KJJ0</accession>
<dbReference type="RefSeq" id="WP_232417293.1">
    <property type="nucleotide sequence ID" value="NZ_CP101990.1"/>
</dbReference>
<organism evidence="1 2">
    <name type="scientific">Aeromicrobium duanguangcaii</name>
    <dbReference type="NCBI Taxonomy" id="2968086"/>
    <lineage>
        <taxon>Bacteria</taxon>
        <taxon>Bacillati</taxon>
        <taxon>Actinomycetota</taxon>
        <taxon>Actinomycetes</taxon>
        <taxon>Propionibacteriales</taxon>
        <taxon>Nocardioidaceae</taxon>
        <taxon>Aeromicrobium</taxon>
    </lineage>
</organism>
<proteinExistence type="predicted"/>
<evidence type="ECO:0008006" key="3">
    <source>
        <dbReference type="Google" id="ProtNLM"/>
    </source>
</evidence>
<dbReference type="Proteomes" id="UP001315860">
    <property type="component" value="Chromosome"/>
</dbReference>
<gene>
    <name evidence="1" type="ORF">NP095_03835</name>
</gene>